<dbReference type="SMART" id="SM00390">
    <property type="entry name" value="GoLoco"/>
    <property type="match status" value="1"/>
</dbReference>
<evidence type="ECO:0000256" key="7">
    <source>
        <dbReference type="ARBA" id="ARBA00022737"/>
    </source>
</evidence>
<keyword evidence="7" id="KW-0677">Repeat</keyword>
<dbReference type="SMART" id="SM00028">
    <property type="entry name" value="TPR"/>
    <property type="match status" value="4"/>
</dbReference>
<organism evidence="11 12">
    <name type="scientific">Mesorhabditis belari</name>
    <dbReference type="NCBI Taxonomy" id="2138241"/>
    <lineage>
        <taxon>Eukaryota</taxon>
        <taxon>Metazoa</taxon>
        <taxon>Ecdysozoa</taxon>
        <taxon>Nematoda</taxon>
        <taxon>Chromadorea</taxon>
        <taxon>Rhabditida</taxon>
        <taxon>Rhabditina</taxon>
        <taxon>Rhabditomorpha</taxon>
        <taxon>Rhabditoidea</taxon>
        <taxon>Rhabditidae</taxon>
        <taxon>Mesorhabditinae</taxon>
        <taxon>Mesorhabditis</taxon>
    </lineage>
</organism>
<keyword evidence="11" id="KW-1185">Reference proteome</keyword>
<evidence type="ECO:0000256" key="4">
    <source>
        <dbReference type="ARBA" id="ARBA00022475"/>
    </source>
</evidence>
<keyword evidence="6" id="KW-0597">Phosphoprotein</keyword>
<evidence type="ECO:0000256" key="2">
    <source>
        <dbReference type="ARBA" id="ARBA00004496"/>
    </source>
</evidence>
<accession>A0AAF3ETE8</accession>
<dbReference type="Proteomes" id="UP000887575">
    <property type="component" value="Unassembled WGS sequence"/>
</dbReference>
<dbReference type="GO" id="GO:0001965">
    <property type="term" value="F:G-protein alpha-subunit binding"/>
    <property type="evidence" value="ECO:0007669"/>
    <property type="project" value="TreeGrafter"/>
</dbReference>
<dbReference type="InterPro" id="IPR011990">
    <property type="entry name" value="TPR-like_helical_dom_sf"/>
</dbReference>
<comment type="subcellular location">
    <subcellularLocation>
        <location evidence="1">Cell membrane</location>
    </subcellularLocation>
    <subcellularLocation>
        <location evidence="2">Cytoplasm</location>
    </subcellularLocation>
</comment>
<evidence type="ECO:0000256" key="6">
    <source>
        <dbReference type="ARBA" id="ARBA00022553"/>
    </source>
</evidence>
<dbReference type="GO" id="GO:0005938">
    <property type="term" value="C:cell cortex"/>
    <property type="evidence" value="ECO:0007669"/>
    <property type="project" value="TreeGrafter"/>
</dbReference>
<feature type="region of interest" description="Disordered" evidence="10">
    <location>
        <begin position="631"/>
        <end position="724"/>
    </location>
</feature>
<keyword evidence="8" id="KW-0802">TPR repeat</keyword>
<dbReference type="SUPFAM" id="SSF48452">
    <property type="entry name" value="TPR-like"/>
    <property type="match status" value="2"/>
</dbReference>
<evidence type="ECO:0000256" key="3">
    <source>
        <dbReference type="ARBA" id="ARBA00006600"/>
    </source>
</evidence>
<evidence type="ECO:0000256" key="8">
    <source>
        <dbReference type="ARBA" id="ARBA00022803"/>
    </source>
</evidence>
<dbReference type="PROSITE" id="PS50877">
    <property type="entry name" value="GOLOCO"/>
    <property type="match status" value="1"/>
</dbReference>
<evidence type="ECO:0000256" key="9">
    <source>
        <dbReference type="ARBA" id="ARBA00023136"/>
    </source>
</evidence>
<protein>
    <submittedName>
        <fullName evidence="12">Uncharacterized protein</fullName>
    </submittedName>
</protein>
<evidence type="ECO:0000256" key="1">
    <source>
        <dbReference type="ARBA" id="ARBA00004236"/>
    </source>
</evidence>
<dbReference type="InterPro" id="IPR052386">
    <property type="entry name" value="GPSM"/>
</dbReference>
<evidence type="ECO:0000256" key="10">
    <source>
        <dbReference type="SAM" id="MobiDB-lite"/>
    </source>
</evidence>
<keyword evidence="9" id="KW-0472">Membrane</keyword>
<sequence length="724" mass="81190">MEEQEERCVLLIQEAHEKVEAGQLDEGIARLLQAVSIAENGELRASLYAECANFYEMKANASKDKTEKHEAIREAMRMLEMEKELYIILKNNANQMKTLYVLGELAEVNDSLEAIIYYQQAIDIAKTIENKEMECLSQRSLGNFHRRKGMHVKRQFANLQSVQCEEGNPADEFYKKAITHLEQAFTIAKEEQFEEEIGSITGDLADCYAQLREYERAKILFTERLRMADDMKDRVAMRRAYDSLGNICLASRDFRGAIQNYRVALALATELGDKVAMGRHYMSLASACADENQLEEATDYYVKSIKENRECGNLSGECKAYKELGRLMVTEGAFPRAGYFYAVNRRLSKKIGDKEQQSAAHEQLHDLKAQRKVDVEEGKLVLDSSADPTPYTINLSESLRSLFLEDVEAGNCNDFSANIFSETQSFNHSMSSLGNQNHRLVQPRQADLFDLIEQMSSRLDDQRVEMPSIGVVGRPSLVSISSAPNQLVHRRQSSVLKRVKSSLFGSKTALTPQMNKKKGSLLSVKSTKSLRAFFDRSKSRSSLRSETGSMPIPKLELEISRSGSGKMDGGLFRVPEVPMRDANRKTPSSSKRFGDGSASNQNRWSPQSIGSFASHGSSLDNASMLEEIEGEEAGEQRIPFATSTPVAPPRKNKLNRSTSVPMANIDEVDDIENEPPIGSVPEIDLKDGEKKKKRAIPSFPRFSLTNLGFGKKKSRDEQASPQQQ</sequence>
<dbReference type="WBParaSite" id="MBELARI_LOCUS17330">
    <property type="protein sequence ID" value="MBELARI_LOCUS17330"/>
    <property type="gene ID" value="MBELARI_LOCUS17330"/>
</dbReference>
<name>A0AAF3ETE8_9BILA</name>
<dbReference type="GO" id="GO:0005886">
    <property type="term" value="C:plasma membrane"/>
    <property type="evidence" value="ECO:0007669"/>
    <property type="project" value="UniProtKB-SubCell"/>
</dbReference>
<dbReference type="AlphaFoldDB" id="A0AAF3ETE8"/>
<dbReference type="Pfam" id="PF13176">
    <property type="entry name" value="TPR_7"/>
    <property type="match status" value="1"/>
</dbReference>
<evidence type="ECO:0000256" key="5">
    <source>
        <dbReference type="ARBA" id="ARBA00022490"/>
    </source>
</evidence>
<keyword evidence="4" id="KW-1003">Cell membrane</keyword>
<proteinExistence type="inferred from homology"/>
<feature type="region of interest" description="Disordered" evidence="10">
    <location>
        <begin position="572"/>
        <end position="617"/>
    </location>
</feature>
<dbReference type="Gene3D" id="1.25.40.10">
    <property type="entry name" value="Tetratricopeptide repeat domain"/>
    <property type="match status" value="1"/>
</dbReference>
<reference evidence="12" key="1">
    <citation type="submission" date="2024-02" db="UniProtKB">
        <authorList>
            <consortium name="WormBaseParasite"/>
        </authorList>
    </citation>
    <scope>IDENTIFICATION</scope>
</reference>
<dbReference type="GO" id="GO:0005092">
    <property type="term" value="F:GDP-dissociation inhibitor activity"/>
    <property type="evidence" value="ECO:0007669"/>
    <property type="project" value="TreeGrafter"/>
</dbReference>
<dbReference type="PANTHER" id="PTHR45954">
    <property type="entry name" value="LD33695P"/>
    <property type="match status" value="1"/>
</dbReference>
<keyword evidence="5" id="KW-0963">Cytoplasm</keyword>
<evidence type="ECO:0000313" key="12">
    <source>
        <dbReference type="WBParaSite" id="MBELARI_LOCUS17330"/>
    </source>
</evidence>
<feature type="compositionally biased region" description="Polar residues" evidence="10">
    <location>
        <begin position="585"/>
        <end position="617"/>
    </location>
</feature>
<dbReference type="PANTHER" id="PTHR45954:SF1">
    <property type="entry name" value="LD33695P"/>
    <property type="match status" value="1"/>
</dbReference>
<evidence type="ECO:0000313" key="11">
    <source>
        <dbReference type="Proteomes" id="UP000887575"/>
    </source>
</evidence>
<comment type="similarity">
    <text evidence="3">Belongs to the GPSM family.</text>
</comment>
<dbReference type="GO" id="GO:0000132">
    <property type="term" value="P:establishment of mitotic spindle orientation"/>
    <property type="evidence" value="ECO:0007669"/>
    <property type="project" value="TreeGrafter"/>
</dbReference>
<dbReference type="InterPro" id="IPR019734">
    <property type="entry name" value="TPR_rpt"/>
</dbReference>
<dbReference type="InterPro" id="IPR003109">
    <property type="entry name" value="GoLoco_motif"/>
</dbReference>